<keyword evidence="1" id="KW-1133">Transmembrane helix</keyword>
<comment type="caution">
    <text evidence="2">The sequence shown here is derived from an EMBL/GenBank/DDBJ whole genome shotgun (WGS) entry which is preliminary data.</text>
</comment>
<name>A0A820N459_9BILA</name>
<evidence type="ECO:0000313" key="2">
    <source>
        <dbReference type="EMBL" id="CAF4383247.1"/>
    </source>
</evidence>
<keyword evidence="1" id="KW-0812">Transmembrane</keyword>
<proteinExistence type="predicted"/>
<organism evidence="2 3">
    <name type="scientific">Rotaria socialis</name>
    <dbReference type="NCBI Taxonomy" id="392032"/>
    <lineage>
        <taxon>Eukaryota</taxon>
        <taxon>Metazoa</taxon>
        <taxon>Spiralia</taxon>
        <taxon>Gnathifera</taxon>
        <taxon>Rotifera</taxon>
        <taxon>Eurotatoria</taxon>
        <taxon>Bdelloidea</taxon>
        <taxon>Philodinida</taxon>
        <taxon>Philodinidae</taxon>
        <taxon>Rotaria</taxon>
    </lineage>
</organism>
<keyword evidence="1" id="KW-0472">Membrane</keyword>
<feature type="transmembrane region" description="Helical" evidence="1">
    <location>
        <begin position="101"/>
        <end position="120"/>
    </location>
</feature>
<protein>
    <submittedName>
        <fullName evidence="2">Uncharacterized protein</fullName>
    </submittedName>
</protein>
<feature type="non-terminal residue" evidence="2">
    <location>
        <position position="1"/>
    </location>
</feature>
<dbReference type="AlphaFoldDB" id="A0A820N459"/>
<gene>
    <name evidence="2" type="ORF">HFQ381_LOCUS18892</name>
</gene>
<dbReference type="EMBL" id="CAJOBO010001490">
    <property type="protein sequence ID" value="CAF4383247.1"/>
    <property type="molecule type" value="Genomic_DNA"/>
</dbReference>
<evidence type="ECO:0000313" key="3">
    <source>
        <dbReference type="Proteomes" id="UP000663851"/>
    </source>
</evidence>
<sequence>FPIDFVANYNLTCDMKMFTVDYEITPLSILVIDKYRKESKGFESMFELQIKQLNFSLDESSTIQLCILFINNHNDHQHLLCRQIHVGINSVHSFWNLSLKLFYMCLICLISAYYILYGVINKRYQNENKLELKIA</sequence>
<dbReference type="Proteomes" id="UP000663851">
    <property type="component" value="Unassembled WGS sequence"/>
</dbReference>
<reference evidence="2" key="1">
    <citation type="submission" date="2021-02" db="EMBL/GenBank/DDBJ databases">
        <authorList>
            <person name="Nowell W R."/>
        </authorList>
    </citation>
    <scope>NUCLEOTIDE SEQUENCE</scope>
</reference>
<accession>A0A820N459</accession>
<evidence type="ECO:0000256" key="1">
    <source>
        <dbReference type="SAM" id="Phobius"/>
    </source>
</evidence>